<accession>A0A1B2I268</accession>
<gene>
    <name evidence="1" type="ORF">BED41_02515</name>
</gene>
<dbReference type="RefSeq" id="WP_066742714.1">
    <property type="nucleotide sequence ID" value="NZ_CAUFKJ010000013.1"/>
</dbReference>
<dbReference type="EMBL" id="CP016757">
    <property type="protein sequence ID" value="ANZ44064.1"/>
    <property type="molecule type" value="Genomic_DNA"/>
</dbReference>
<evidence type="ECO:0008006" key="3">
    <source>
        <dbReference type="Google" id="ProtNLM"/>
    </source>
</evidence>
<dbReference type="AlphaFoldDB" id="A0A1B2I268"/>
<evidence type="ECO:0000313" key="2">
    <source>
        <dbReference type="Proteomes" id="UP000093044"/>
    </source>
</evidence>
<dbReference type="Proteomes" id="UP000093044">
    <property type="component" value="Chromosome"/>
</dbReference>
<dbReference type="GeneID" id="83056724"/>
<dbReference type="KEGG" id="cpor:BED41_02515"/>
<dbReference type="OrthoDB" id="164847at2"/>
<evidence type="ECO:0000313" key="1">
    <source>
        <dbReference type="EMBL" id="ANZ44064.1"/>
    </source>
</evidence>
<keyword evidence="2" id="KW-1185">Reference proteome</keyword>
<proteinExistence type="predicted"/>
<organism evidence="1 2">
    <name type="scientific">Cloacibacillus porcorum</name>
    <dbReference type="NCBI Taxonomy" id="1197717"/>
    <lineage>
        <taxon>Bacteria</taxon>
        <taxon>Thermotogati</taxon>
        <taxon>Synergistota</taxon>
        <taxon>Synergistia</taxon>
        <taxon>Synergistales</taxon>
        <taxon>Synergistaceae</taxon>
        <taxon>Cloacibacillus</taxon>
    </lineage>
</organism>
<dbReference type="Gene3D" id="6.20.120.50">
    <property type="match status" value="1"/>
</dbReference>
<reference evidence="1" key="1">
    <citation type="submission" date="2016-08" db="EMBL/GenBank/DDBJ databases">
        <title>Complete genome of Cloacibacillus porcorum.</title>
        <authorList>
            <person name="Looft T."/>
            <person name="Bayles D.O."/>
            <person name="Alt D.P."/>
        </authorList>
    </citation>
    <scope>NUCLEOTIDE SEQUENCE [LARGE SCALE GENOMIC DNA]</scope>
    <source>
        <strain evidence="1">CL-84</strain>
    </source>
</reference>
<name>A0A1B2I268_9BACT</name>
<dbReference type="STRING" id="1197717.BED41_02515"/>
<sequence length="74" mass="7943">MRDGKKKSLLFIDAVAEGTARLLPKDGPAFEFPAALLPAGAREGCQVEITAVLRCENGCREEIDSLLDELGDNP</sequence>
<protein>
    <recommendedName>
        <fullName evidence="3">DUF3006 domain-containing protein</fullName>
    </recommendedName>
</protein>